<evidence type="ECO:0000256" key="3">
    <source>
        <dbReference type="ARBA" id="ARBA00022679"/>
    </source>
</evidence>
<dbReference type="SMART" id="SM00220">
    <property type="entry name" value="S_TKc"/>
    <property type="match status" value="1"/>
</dbReference>
<evidence type="ECO:0000256" key="4">
    <source>
        <dbReference type="ARBA" id="ARBA00022741"/>
    </source>
</evidence>
<keyword evidence="6" id="KW-0067">ATP-binding</keyword>
<feature type="domain" description="PASTA" evidence="12">
    <location>
        <begin position="646"/>
        <end position="709"/>
    </location>
</feature>
<keyword evidence="4" id="KW-0547">Nucleotide-binding</keyword>
<dbReference type="FunFam" id="1.10.510.10:FF:000021">
    <property type="entry name" value="Serine/threonine protein kinase"/>
    <property type="match status" value="1"/>
</dbReference>
<evidence type="ECO:0000256" key="6">
    <source>
        <dbReference type="ARBA" id="ARBA00022840"/>
    </source>
</evidence>
<dbReference type="AlphaFoldDB" id="A0A543A9G6"/>
<evidence type="ECO:0000256" key="9">
    <source>
        <dbReference type="SAM" id="MobiDB-lite"/>
    </source>
</evidence>
<evidence type="ECO:0000256" key="8">
    <source>
        <dbReference type="ARBA" id="ARBA00048679"/>
    </source>
</evidence>
<feature type="domain" description="PASTA" evidence="12">
    <location>
        <begin position="512"/>
        <end position="579"/>
    </location>
</feature>
<dbReference type="Gene3D" id="3.30.10.20">
    <property type="match status" value="4"/>
</dbReference>
<dbReference type="EC" id="2.7.11.1" evidence="1"/>
<keyword evidence="5 13" id="KW-0418">Kinase</keyword>
<feature type="compositionally biased region" description="Low complexity" evidence="9">
    <location>
        <begin position="364"/>
        <end position="375"/>
    </location>
</feature>
<dbReference type="Pfam" id="PF03793">
    <property type="entry name" value="PASTA"/>
    <property type="match status" value="4"/>
</dbReference>
<dbReference type="InterPro" id="IPR005543">
    <property type="entry name" value="PASTA_dom"/>
</dbReference>
<dbReference type="SUPFAM" id="SSF56112">
    <property type="entry name" value="Protein kinase-like (PK-like)"/>
    <property type="match status" value="1"/>
</dbReference>
<comment type="catalytic activity">
    <reaction evidence="8">
        <text>L-seryl-[protein] + ATP = O-phospho-L-seryl-[protein] + ADP + H(+)</text>
        <dbReference type="Rhea" id="RHEA:17989"/>
        <dbReference type="Rhea" id="RHEA-COMP:9863"/>
        <dbReference type="Rhea" id="RHEA-COMP:11604"/>
        <dbReference type="ChEBI" id="CHEBI:15378"/>
        <dbReference type="ChEBI" id="CHEBI:29999"/>
        <dbReference type="ChEBI" id="CHEBI:30616"/>
        <dbReference type="ChEBI" id="CHEBI:83421"/>
        <dbReference type="ChEBI" id="CHEBI:456216"/>
        <dbReference type="EC" id="2.7.11.1"/>
    </reaction>
</comment>
<comment type="catalytic activity">
    <reaction evidence="7">
        <text>L-threonyl-[protein] + ATP = O-phospho-L-threonyl-[protein] + ADP + H(+)</text>
        <dbReference type="Rhea" id="RHEA:46608"/>
        <dbReference type="Rhea" id="RHEA-COMP:11060"/>
        <dbReference type="Rhea" id="RHEA-COMP:11605"/>
        <dbReference type="ChEBI" id="CHEBI:15378"/>
        <dbReference type="ChEBI" id="CHEBI:30013"/>
        <dbReference type="ChEBI" id="CHEBI:30616"/>
        <dbReference type="ChEBI" id="CHEBI:61977"/>
        <dbReference type="ChEBI" id="CHEBI:456216"/>
        <dbReference type="EC" id="2.7.11.1"/>
    </reaction>
</comment>
<dbReference type="FunFam" id="3.30.200.20:FF:000035">
    <property type="entry name" value="Serine/threonine protein kinase Stk1"/>
    <property type="match status" value="1"/>
</dbReference>
<feature type="transmembrane region" description="Helical" evidence="10">
    <location>
        <begin position="422"/>
        <end position="444"/>
    </location>
</feature>
<evidence type="ECO:0000256" key="1">
    <source>
        <dbReference type="ARBA" id="ARBA00012513"/>
    </source>
</evidence>
<keyword evidence="2" id="KW-0723">Serine/threonine-protein kinase</keyword>
<evidence type="ECO:0000256" key="7">
    <source>
        <dbReference type="ARBA" id="ARBA00047899"/>
    </source>
</evidence>
<dbReference type="Proteomes" id="UP000320209">
    <property type="component" value="Unassembled WGS sequence"/>
</dbReference>
<dbReference type="Gene3D" id="1.10.510.10">
    <property type="entry name" value="Transferase(Phosphotransferase) domain 1"/>
    <property type="match status" value="1"/>
</dbReference>
<keyword evidence="14" id="KW-1185">Reference proteome</keyword>
<protein>
    <recommendedName>
        <fullName evidence="1">non-specific serine/threonine protein kinase</fullName>
        <ecNumber evidence="1">2.7.11.1</ecNumber>
    </recommendedName>
</protein>
<keyword evidence="10" id="KW-0812">Transmembrane</keyword>
<dbReference type="GO" id="GO:0045717">
    <property type="term" value="P:negative regulation of fatty acid biosynthetic process"/>
    <property type="evidence" value="ECO:0007669"/>
    <property type="project" value="UniProtKB-ARBA"/>
</dbReference>
<evidence type="ECO:0000256" key="5">
    <source>
        <dbReference type="ARBA" id="ARBA00022777"/>
    </source>
</evidence>
<feature type="region of interest" description="Disordered" evidence="9">
    <location>
        <begin position="362"/>
        <end position="389"/>
    </location>
</feature>
<keyword evidence="3" id="KW-0808">Transferase</keyword>
<evidence type="ECO:0000256" key="2">
    <source>
        <dbReference type="ARBA" id="ARBA00022527"/>
    </source>
</evidence>
<dbReference type="CDD" id="cd06577">
    <property type="entry name" value="PASTA_pknB"/>
    <property type="match status" value="4"/>
</dbReference>
<organism evidence="13 14">
    <name type="scientific">Nocardioides albertanoniae</name>
    <dbReference type="NCBI Taxonomy" id="1175486"/>
    <lineage>
        <taxon>Bacteria</taxon>
        <taxon>Bacillati</taxon>
        <taxon>Actinomycetota</taxon>
        <taxon>Actinomycetes</taxon>
        <taxon>Propionibacteriales</taxon>
        <taxon>Nocardioidaceae</taxon>
        <taxon>Nocardioides</taxon>
    </lineage>
</organism>
<feature type="domain" description="PASTA" evidence="12">
    <location>
        <begin position="445"/>
        <end position="511"/>
    </location>
</feature>
<dbReference type="PANTHER" id="PTHR43289:SF34">
    <property type="entry name" value="SERINE_THREONINE-PROTEIN KINASE YBDM-RELATED"/>
    <property type="match status" value="1"/>
</dbReference>
<evidence type="ECO:0000259" key="11">
    <source>
        <dbReference type="PROSITE" id="PS50011"/>
    </source>
</evidence>
<evidence type="ECO:0000313" key="13">
    <source>
        <dbReference type="EMBL" id="TQL69252.1"/>
    </source>
</evidence>
<comment type="caution">
    <text evidence="13">The sequence shown here is derived from an EMBL/GenBank/DDBJ whole genome shotgun (WGS) entry which is preliminary data.</text>
</comment>
<gene>
    <name evidence="13" type="ORF">FB381_3156</name>
</gene>
<dbReference type="PROSITE" id="PS51178">
    <property type="entry name" value="PASTA"/>
    <property type="match status" value="4"/>
</dbReference>
<dbReference type="PROSITE" id="PS00108">
    <property type="entry name" value="PROTEIN_KINASE_ST"/>
    <property type="match status" value="1"/>
</dbReference>
<dbReference type="NCBIfam" id="NF033483">
    <property type="entry name" value="PknB_PASTA_kin"/>
    <property type="match status" value="1"/>
</dbReference>
<reference evidence="13 14" key="1">
    <citation type="submission" date="2019-06" db="EMBL/GenBank/DDBJ databases">
        <title>Sequencing the genomes of 1000 actinobacteria strains.</title>
        <authorList>
            <person name="Klenk H.-P."/>
        </authorList>
    </citation>
    <scope>NUCLEOTIDE SEQUENCE [LARGE SCALE GENOMIC DNA]</scope>
    <source>
        <strain evidence="13 14">DSM 25218</strain>
    </source>
</reference>
<dbReference type="GO" id="GO:0004674">
    <property type="term" value="F:protein serine/threonine kinase activity"/>
    <property type="evidence" value="ECO:0007669"/>
    <property type="project" value="UniProtKB-KW"/>
</dbReference>
<dbReference type="Pfam" id="PF00069">
    <property type="entry name" value="Pkinase"/>
    <property type="match status" value="1"/>
</dbReference>
<feature type="domain" description="Protein kinase" evidence="11">
    <location>
        <begin position="35"/>
        <end position="304"/>
    </location>
</feature>
<dbReference type="PANTHER" id="PTHR43289">
    <property type="entry name" value="MITOGEN-ACTIVATED PROTEIN KINASE KINASE KINASE 20-RELATED"/>
    <property type="match status" value="1"/>
</dbReference>
<dbReference type="EMBL" id="VFOV01000001">
    <property type="protein sequence ID" value="TQL69252.1"/>
    <property type="molecule type" value="Genomic_DNA"/>
</dbReference>
<dbReference type="InterPro" id="IPR008271">
    <property type="entry name" value="Ser/Thr_kinase_AS"/>
</dbReference>
<dbReference type="SMART" id="SM00740">
    <property type="entry name" value="PASTA"/>
    <property type="match status" value="4"/>
</dbReference>
<evidence type="ECO:0000256" key="10">
    <source>
        <dbReference type="SAM" id="Phobius"/>
    </source>
</evidence>
<dbReference type="InterPro" id="IPR000719">
    <property type="entry name" value="Prot_kinase_dom"/>
</dbReference>
<dbReference type="GO" id="GO:0005524">
    <property type="term" value="F:ATP binding"/>
    <property type="evidence" value="ECO:0007669"/>
    <property type="project" value="UniProtKB-KW"/>
</dbReference>
<dbReference type="RefSeq" id="WP_246088141.1">
    <property type="nucleotide sequence ID" value="NZ_VFOV01000001.1"/>
</dbReference>
<sequence>MASEADPREGASGRYGGGSATASDPLLGKSLGERYRIIEKVAKGGMATVYVAHDTRLDRIVAVKVMHQDLDEEGNFAERFVSEARSAAKLSHPNVVAVYDQDEDDGVAFLAMEYIEGHTLRDTIASQAPLGAAKALAYIEPILSAMTAAHAIGIVHRDIKPENVLIITGAASISQRVKVADFGLARVMTNNSSDATTGTLVGTVSYLAPEAVTESKSGPRTDVYAAGVVLYELLTGRKPHSGPSPVDIAYKHVHEDIPPPSKAAPGVPRYVDALVARATARDPEMRPADAGVLLRMVSRVMATLSAGIFDDPDLTADLALPTTAGAVTGAAAEELAAVAGADAPDSAHDDSLAESTAVLPPLSAGSTATTANGPAGPAGPPPGVGLPAAGRLSLAEPEENVRIAPTPSQPQQRRTRSGAWKAPVAIGAVVVAIAAVAAGLWWFIDGRYEQVPSVAGLSRAEATTQLQDAGFDVSANTEFSDTVKKGTVIDSDPGRGEKALPGSTVEISVSKGIEEYSVPKVKGMVADAAQDVIQKLGLTVGDPVEKFNEKVPEGHVINSQPRPGTMVRPGKAIVLVISKGPAPVDIVDWTGRKADRAKESLEDDGLKVEIKEEESKEAQPGTVLSQNPSSGTLPKGGTVTLVVAKAPPTVPVPNVVGSSKDDARATLEAAGFTVKEENDDFHLGLNFVTRQEPASGELPPGSEITIWLN</sequence>
<keyword evidence="10" id="KW-1133">Transmembrane helix</keyword>
<feature type="compositionally biased region" description="Polar residues" evidence="9">
    <location>
        <begin position="622"/>
        <end position="632"/>
    </location>
</feature>
<keyword evidence="10" id="KW-0472">Membrane</keyword>
<accession>A0A543A9G6</accession>
<evidence type="ECO:0000313" key="14">
    <source>
        <dbReference type="Proteomes" id="UP000320209"/>
    </source>
</evidence>
<proteinExistence type="predicted"/>
<evidence type="ECO:0000259" key="12">
    <source>
        <dbReference type="PROSITE" id="PS51178"/>
    </source>
</evidence>
<feature type="region of interest" description="Disordered" evidence="9">
    <location>
        <begin position="611"/>
        <end position="634"/>
    </location>
</feature>
<name>A0A543A9G6_9ACTN</name>
<feature type="domain" description="PASTA" evidence="12">
    <location>
        <begin position="580"/>
        <end position="645"/>
    </location>
</feature>
<dbReference type="Gene3D" id="3.30.200.20">
    <property type="entry name" value="Phosphorylase Kinase, domain 1"/>
    <property type="match status" value="1"/>
</dbReference>
<dbReference type="PROSITE" id="PS50011">
    <property type="entry name" value="PROTEIN_KINASE_DOM"/>
    <property type="match status" value="1"/>
</dbReference>
<dbReference type="CDD" id="cd14014">
    <property type="entry name" value="STKc_PknB_like"/>
    <property type="match status" value="1"/>
</dbReference>
<dbReference type="InterPro" id="IPR011009">
    <property type="entry name" value="Kinase-like_dom_sf"/>
</dbReference>